<sequence length="117" mass="12094">MWLRAHATCPVCRRGVVLALERPPEVLVDIGAAQAQPGPTRPAQPSMIVFAGHARPPGRVGVRAGFTPSKSIQLTAQAAAAAATTEAAASTAAESKVLSEEAATKEYEPASEATYLD</sequence>
<evidence type="ECO:0000313" key="3">
    <source>
        <dbReference type="Proteomes" id="UP000275267"/>
    </source>
</evidence>
<dbReference type="EMBL" id="PQIB02000007">
    <property type="protein sequence ID" value="RLN09102.1"/>
    <property type="molecule type" value="Genomic_DNA"/>
</dbReference>
<organism evidence="2 3">
    <name type="scientific">Panicum miliaceum</name>
    <name type="common">Proso millet</name>
    <name type="synonym">Broomcorn millet</name>
    <dbReference type="NCBI Taxonomy" id="4540"/>
    <lineage>
        <taxon>Eukaryota</taxon>
        <taxon>Viridiplantae</taxon>
        <taxon>Streptophyta</taxon>
        <taxon>Embryophyta</taxon>
        <taxon>Tracheophyta</taxon>
        <taxon>Spermatophyta</taxon>
        <taxon>Magnoliopsida</taxon>
        <taxon>Liliopsida</taxon>
        <taxon>Poales</taxon>
        <taxon>Poaceae</taxon>
        <taxon>PACMAD clade</taxon>
        <taxon>Panicoideae</taxon>
        <taxon>Panicodae</taxon>
        <taxon>Paniceae</taxon>
        <taxon>Panicinae</taxon>
        <taxon>Panicum</taxon>
        <taxon>Panicum sect. Panicum</taxon>
    </lineage>
</organism>
<accession>A0A3L6RTM9</accession>
<comment type="caution">
    <text evidence="2">The sequence shown here is derived from an EMBL/GenBank/DDBJ whole genome shotgun (WGS) entry which is preliminary data.</text>
</comment>
<reference evidence="3" key="1">
    <citation type="journal article" date="2019" name="Nat. Commun.">
        <title>The genome of broomcorn millet.</title>
        <authorList>
            <person name="Zou C."/>
            <person name="Miki D."/>
            <person name="Li D."/>
            <person name="Tang Q."/>
            <person name="Xiao L."/>
            <person name="Rajput S."/>
            <person name="Deng P."/>
            <person name="Jia W."/>
            <person name="Huang R."/>
            <person name="Zhang M."/>
            <person name="Sun Y."/>
            <person name="Hu J."/>
            <person name="Fu X."/>
            <person name="Schnable P.S."/>
            <person name="Li F."/>
            <person name="Zhang H."/>
            <person name="Feng B."/>
            <person name="Zhu X."/>
            <person name="Liu R."/>
            <person name="Schnable J.C."/>
            <person name="Zhu J.-K."/>
            <person name="Zhang H."/>
        </authorList>
    </citation>
    <scope>NUCLEOTIDE SEQUENCE [LARGE SCALE GENOMIC DNA]</scope>
</reference>
<dbReference type="AlphaFoldDB" id="A0A3L6RTM9"/>
<protein>
    <submittedName>
        <fullName evidence="2">RING-H2 finger protein ATL79-like</fullName>
    </submittedName>
</protein>
<name>A0A3L6RTM9_PANMI</name>
<evidence type="ECO:0000256" key="1">
    <source>
        <dbReference type="SAM" id="MobiDB-lite"/>
    </source>
</evidence>
<feature type="compositionally biased region" description="Basic and acidic residues" evidence="1">
    <location>
        <begin position="97"/>
        <end position="108"/>
    </location>
</feature>
<gene>
    <name evidence="2" type="ORF">C2845_PM11G19190</name>
</gene>
<feature type="region of interest" description="Disordered" evidence="1">
    <location>
        <begin position="94"/>
        <end position="117"/>
    </location>
</feature>
<keyword evidence="3" id="KW-1185">Reference proteome</keyword>
<proteinExistence type="predicted"/>
<dbReference type="Proteomes" id="UP000275267">
    <property type="component" value="Unassembled WGS sequence"/>
</dbReference>
<dbReference type="OrthoDB" id="8062037at2759"/>
<evidence type="ECO:0000313" key="2">
    <source>
        <dbReference type="EMBL" id="RLN09102.1"/>
    </source>
</evidence>